<dbReference type="Pfam" id="PF03028">
    <property type="entry name" value="Dynein_heavy"/>
    <property type="match status" value="1"/>
</dbReference>
<organism evidence="19 20">
    <name type="scientific">Cimex lectularius</name>
    <name type="common">Bed bug</name>
    <name type="synonym">Acanthia lectularia</name>
    <dbReference type="NCBI Taxonomy" id="79782"/>
    <lineage>
        <taxon>Eukaryota</taxon>
        <taxon>Metazoa</taxon>
        <taxon>Ecdysozoa</taxon>
        <taxon>Arthropoda</taxon>
        <taxon>Hexapoda</taxon>
        <taxon>Insecta</taxon>
        <taxon>Pterygota</taxon>
        <taxon>Neoptera</taxon>
        <taxon>Paraneoptera</taxon>
        <taxon>Hemiptera</taxon>
        <taxon>Heteroptera</taxon>
        <taxon>Panheteroptera</taxon>
        <taxon>Cimicomorpha</taxon>
        <taxon>Cimicidae</taxon>
        <taxon>Cimex</taxon>
    </lineage>
</organism>
<dbReference type="CTD" id="55567"/>
<dbReference type="Gene3D" id="1.20.1270.280">
    <property type="match status" value="1"/>
</dbReference>
<dbReference type="GO" id="GO:0051959">
    <property type="term" value="F:dynein light intermediate chain binding"/>
    <property type="evidence" value="ECO:0007669"/>
    <property type="project" value="InterPro"/>
</dbReference>
<dbReference type="FunFam" id="1.10.8.1220:FF:000001">
    <property type="entry name" value="Dynein axonemal heavy chain 5"/>
    <property type="match status" value="1"/>
</dbReference>
<evidence type="ECO:0000256" key="8">
    <source>
        <dbReference type="ARBA" id="ARBA00022840"/>
    </source>
</evidence>
<dbReference type="Pfam" id="PF17857">
    <property type="entry name" value="AAA_lid_1"/>
    <property type="match status" value="1"/>
</dbReference>
<keyword evidence="5" id="KW-0493">Microtubule</keyword>
<dbReference type="InterPro" id="IPR024317">
    <property type="entry name" value="Dynein_heavy_chain_D4_dom"/>
</dbReference>
<dbReference type="RefSeq" id="XP_014255050.1">
    <property type="nucleotide sequence ID" value="XM_014399564.2"/>
</dbReference>
<keyword evidence="20" id="KW-1185">Reference proteome</keyword>
<dbReference type="InterPro" id="IPR013602">
    <property type="entry name" value="Dynein_heavy_linker"/>
</dbReference>
<dbReference type="Gene3D" id="3.40.50.300">
    <property type="entry name" value="P-loop containing nucleotide triphosphate hydrolases"/>
    <property type="match status" value="5"/>
</dbReference>
<evidence type="ECO:0000256" key="9">
    <source>
        <dbReference type="ARBA" id="ARBA00022846"/>
    </source>
</evidence>
<dbReference type="Gene3D" id="1.10.8.1220">
    <property type="match status" value="1"/>
</dbReference>
<dbReference type="Gene3D" id="1.20.920.20">
    <property type="match status" value="1"/>
</dbReference>
<evidence type="ECO:0000256" key="1">
    <source>
        <dbReference type="ARBA" id="ARBA00004230"/>
    </source>
</evidence>
<evidence type="ECO:0000256" key="15">
    <source>
        <dbReference type="ARBA" id="ARBA00023273"/>
    </source>
</evidence>
<feature type="domain" description="AAA+ ATPase" evidence="18">
    <location>
        <begin position="1936"/>
        <end position="2083"/>
    </location>
</feature>
<dbReference type="GO" id="GO:0005858">
    <property type="term" value="C:axonemal dynein complex"/>
    <property type="evidence" value="ECO:0007669"/>
    <property type="project" value="UniProtKB-ARBA"/>
</dbReference>
<keyword evidence="8" id="KW-0067">ATP-binding</keyword>
<dbReference type="InterPro" id="IPR004273">
    <property type="entry name" value="Dynein_heavy_D6_P-loop"/>
</dbReference>
<feature type="domain" description="AAA+ ATPase" evidence="18">
    <location>
        <begin position="1301"/>
        <end position="1440"/>
    </location>
</feature>
<keyword evidence="13" id="KW-0505">Motor protein</keyword>
<dbReference type="GO" id="GO:0005874">
    <property type="term" value="C:microtubule"/>
    <property type="evidence" value="ECO:0007669"/>
    <property type="project" value="UniProtKB-KW"/>
</dbReference>
<sequence>MNEKGELQYPPETGDLEEDSRKKAKYNASLRHKPGVVNLWDLLSGQYHRDRKEKRKMQKKEKIDQIKRVELLRHQKCLEEQRRLQEMQAECPVDPDVQRITLLNEILNDQKRVLLPRDEIRIRYYITKGVPRDMIEPYDSTMFNRALKTFPPEIKERHRTYIHKTEQEILEDYYISIGRAIVEYVLLDDEEKERLRIETYPVKFPTIVIRPPVPWRNSFIMAKERIRYNFYCSHPVLQALKNLYTTRYASLLVIPHEVLQAQGLPMDPFEFDKFTTALCTKAREIICEKWLVECAELILQLRNTWQNLAPKYQTESSNLIERFFSCINAMLARQIREIIMNSVHHFYDILLKYKDGNSITDGYSDSKFPHCPLLTVTLRPADTKGGNINMYPNTREIRNLLVSIFPKIVRVTKELPTLEQYLFPELQSTSTFLQGVHTYEKELIKIMDSVTEIHFANIPGPDHYLETYNEYSYIFAGKADTDLHKFFQTDPFPILSDFAKKIEMYDSLKDEINNLRRNVPLNLINLNCGELNDFMWKSIDILRTYITDYFADLNRKHNKEIAQTFEMIAARASEMPETTADLVELMHFITDSRDSTMFNMRNMLGTTAEYVLFLMNHAILPAEDISLIAKVFIWPKDMEAVLEMCMSRINLQREIVEAALRNKRNQFEQLMLEHSKALEMYRRKDPPILTMEEMVNNAQGIEVLVNTLNEDKAMADAINTEELLLDFELSPFLLLEQMLTTIEPYDKLWHTVLHFHENYDKWYYGSFMSLHAESVSEEVDLMWRTLYKLSKTFYDVPGSKRVAETVRGKVDKFRQFLPVLQAICTEGLKDRHWKTISEIVGVEVCPDEMSSLSDMIELGLLKHAHKLEEISVNASREFALEKNLLKMKEEWQDITFQFDYFRGSVIPILKAVDDIQVMLDDHILKAQTMRGSPHVKAFETEMQEWEDKLLSMQDILDAWLQVQITWMYLEPIFGSEDIMRQMPEEGRNFRKVDRTWKNIMFYTKENPLVLTATEQPNLLANFKELNGLLEHIQKGLHEYLDKKRLFFPRFFFLSNDELLEILSETKDPTKVQPHLKKCFEGISKLEFSTDRDEKYEITGMISAEGESVPFSSTINPMEAKGLVERWLIQVESMMITSLKDICQDAIKAYRISARTDWVISWPGMIVLCGSSVNWSYEVSHAIEHQKLTNYLEKSTTQVEDMVKIVRGFISPGSRITIEALITLDVHARDTVRSLRDLKVKTITDFHWISQLRYYSHEEIVHVCMITTDLEYGYEYLGNTPRLVMTPLTDRCYRTLMGAFKLNLGGAPEGPAGTGKTETSKDLAKAVAKQCVVFNCSDGLDYKAMGKFFKGLAQSGAWACFDEFNRIDLEVLSVVAQQILTIQLAIIAKKKTFIFEGTELTLNPTCNMFITMNPGYAGRQELPDNLKVLFRTVAMMVPDYGMIGEISLYSKGFENARVLAGKIVDTYKLCSEQLSTQPHYDYGMRAVKTVLIAAGALKQKYPKQDEQIIILRALVDVNMPKFLAQDLPLFTGIYQDLFPGIELPQPDRDDLINSVKGRLVLNNLQPTDWYVMKVIQIYEMILVRHGLMIVGEPMGGKTCGYKNLAEAIGELSVTSKKTKNPEYRVVYIIINPKAITLGQLYGCFDKASHEWSDGVLANTFREFASSSSYERKWIMFDGPVDADWIENMNTVLDDNKKLCLMSGEIIQMTNRMNLIFEPADLEQASPATVSRCGMIYLEPKMLGWRPLMESYFNVLNKKLLQVQLELVQELMEWLVQPCLDFIFNHCKLVVPTSELHLFHSFSRLFTCMIQLDTQNASGISTHSLQCLFLFSLLWGLGSILSSESKKEFDRFYRNLISGATPNHPKPANFKLTKHQLFPEKAPVWEFFYDRKGNGSWVSWLETQERITIPVNAKINEIIVQTDEVARQKFFLKLFLSNDIPILFVGPTGTGKSSIILDYLVTLPKDKYLANMINFSARTSANLTQDVIMSKLDRRRKGVFGPAMGKMCILFVDDMSMPQKEKYGAQPPIELLRQLMDHGHWYDLKNTNRIDIVDILFLGAMVPPGGGSNSVTPRFTRHMNIFSIDAFEDSTLSKIFTSILDWHFAKGFDERITRLSRLIVNATLGVYREAIVNFLPTPANCHYKFNLRDFSKVIKGILLLPSSRASGPEKILRLWVHETFRVFGDRLVCQEDKETLFNMMSKNCYYHIRSHMDMFLADLITDEKALSVNHLGGLFFGNFIDPDADPKIYDEIPSYTQLQSRMVYYLKDYNLQNRLAMHMVMFKYAIEHIARISRILLQDNGHLLLVGTAGTGRSSCVKLATHMAEYQFSQIEITGTYAVQEWKEDVRALLKRAGLEGKQQVFLLTDSQMKDESFVEDINMILNTGDVPNLYTGEEKAEILDKITNIIREANKKFDTSPLALFNYFIDCVKKNLHIALSLLPVGDTFRNRVRMFPSLINCCSIDWFNVWPPEALELVAQSYFHNLDISDVIKGKLVQMCKEFHITTRNTVGKFFETLKRRVYVNPKSYLELLKIFQKILQVKVDEITNLRTRYEVGLEKLDFAAAQVQLMQEALRQLRPELVKTSDDTEKLMVKIEQDTVIVEAKKEIVAADEALANEAAAAAQAIKDDCEGDLAEAIPALEAAIQALNTLKPSDITIIKSMKNPPSGVKLVMEAVCVMKGIKSERKPDPSGTGKMIEDYWGPSLKMLGDLKFLEALKSYDRDNINPAIMKRIRERYIPDRDFDPNVVKLVSNACEGMCKWVRAMEVYDRVNKIVAPKKAKYLEAEEELGIQMGRLNEKRAQLQKVTDNLQALHDEYIAKSKAKKDLEDAIALCTQKLERAEKLIGGLGGEKERWSETATNLRYSLINAIGDVLLSSGVIAYLGPFTIEYRNVLLKGWNQTCFLLGVPCTMPFSMITTLGDQILIRNWKLHGLPVDTFSIENAIIVKNANRWPLLIDPQGQANKWIKNMERANKMIVTKLSDGNYMHYVERAVERGYPILFENILETIDAPLEPILLKNIFKQGAAYHIKVGEHTLHYHKHFRIYFTTRLRNPHFLPGISAKVTIINFMVTPNGLQDQLLGIVVAKERPDLEEKKNKLIVESAENKRNLKDLEDDILKVLSTAEGNILENENAIQTLSQSKFLSEMIQKKQDIAAKTETEIDFARNLYLPVSLHSSTLFFCISELASIEPMYQYSLTWFIQLYYQAIANSECSVDLDERLTNLNNYFTLSVYKNICRSLFEKDKLAFSFILCVGIERSKGKLSEEMLSFFLTGGIGLENPFPNPDPSWLSEKAWSEIIRSTILPELREFRKTIEINNEEWKAFYECFDPIAKIPPSPYQNVDELTWLVILRCLRPDKLVSAVQKYISKKMGKIFIEPPPFNLREAYDDSTCCTPLIFILSPGADPMAGLFKFAEDMGIKRTNILIISLGQGQGPIAAQVINNGINSGNWVVLQNCHLAESWMPQLDKLCDEVIMPQKTNRNFRLWLTSYPCQFFPVMILQNGVKLTNEAPKGLRANLYRSYTSDPISNSKFFTGCRVQETWQRLLFSLCFFHAIVQERRKFGPLGWNIPYEFNDSDLRISVMQLQMFLNEYDEVPFEAIQYLTGECNYGGRVTDDKDRTLLNSLLSTFCNPNILTEPSYSFSKSGLYHIPQDTSHQGILKYIKELPLVPQPEVFGLHANADITKDNQETIALLETVLLTQPQITAVSGIKQSSTLVQNLASDILGKLPPPFDIVQITKKFPTLYEQSMNTVLRQVLCIDYKQSVCCHTNYCTVLQELIRFNGLLKLLVTSLTDVTKAAMGLSVMSLELEEVNSSILIGKVPACWAVKSYPSLKPLASYIADLLLRLKFFQTWINEGIPRVFWISGFFFTQSFLSGILQNYARKNKISIDQLGFQFMVTKFDVDIKYEPDYGVYCKKIMSNEELISFTNGLFLEGARWNRKTMLLDESLPKILFDTVPIIWFKSGITSKFTNPPSYRCPLYKTTARRGVLSTTGHSTNFIMYIDFATNRPEKHWIDRGVASISQLND</sequence>
<dbReference type="GO" id="GO:0045505">
    <property type="term" value="F:dynein intermediate chain binding"/>
    <property type="evidence" value="ECO:0007669"/>
    <property type="project" value="InterPro"/>
</dbReference>
<protein>
    <recommendedName>
        <fullName evidence="18">AAA+ ATPase domain-containing protein</fullName>
    </recommendedName>
</protein>
<feature type="region of interest" description="Disordered" evidence="17">
    <location>
        <begin position="1"/>
        <end position="23"/>
    </location>
</feature>
<evidence type="ECO:0000256" key="17">
    <source>
        <dbReference type="SAM" id="MobiDB-lite"/>
    </source>
</evidence>
<dbReference type="Pfam" id="PF12777">
    <property type="entry name" value="MT"/>
    <property type="match status" value="1"/>
</dbReference>
<dbReference type="PANTHER" id="PTHR22878">
    <property type="entry name" value="DYNEIN HEAVY CHAIN 6, AXONEMAL-LIKE-RELATED"/>
    <property type="match status" value="1"/>
</dbReference>
<dbReference type="Gene3D" id="1.10.8.720">
    <property type="entry name" value="Region D6 of dynein motor"/>
    <property type="match status" value="1"/>
</dbReference>
<dbReference type="FunFam" id="1.20.920.30:FF:000002">
    <property type="entry name" value="Dynein axonemal heavy chain 3"/>
    <property type="match status" value="1"/>
</dbReference>
<dbReference type="GeneID" id="106669813"/>
<dbReference type="GO" id="GO:0003341">
    <property type="term" value="P:cilium movement"/>
    <property type="evidence" value="ECO:0007669"/>
    <property type="project" value="UniProtKB-ARBA"/>
</dbReference>
<feature type="domain" description="AAA+ ATPase" evidence="18">
    <location>
        <begin position="2297"/>
        <end position="2454"/>
    </location>
</feature>
<evidence type="ECO:0000256" key="6">
    <source>
        <dbReference type="ARBA" id="ARBA00022737"/>
    </source>
</evidence>
<dbReference type="Pfam" id="PF17852">
    <property type="entry name" value="Dynein_AAA_lid"/>
    <property type="match status" value="1"/>
</dbReference>
<evidence type="ECO:0000259" key="18">
    <source>
        <dbReference type="SMART" id="SM00382"/>
    </source>
</evidence>
<dbReference type="OrthoDB" id="5593012at2759"/>
<keyword evidence="6" id="KW-0677">Repeat</keyword>
<dbReference type="FunFam" id="3.40.50.300:FF:002141">
    <property type="entry name" value="Dynein heavy chain"/>
    <property type="match status" value="1"/>
</dbReference>
<dbReference type="InterPro" id="IPR003593">
    <property type="entry name" value="AAA+_ATPase"/>
</dbReference>
<evidence type="ECO:0000256" key="14">
    <source>
        <dbReference type="ARBA" id="ARBA00023212"/>
    </source>
</evidence>
<comment type="subcellular location">
    <subcellularLocation>
        <location evidence="1">Cell projection</location>
        <location evidence="1">Cilium</location>
        <location evidence="1">Flagellum</location>
    </subcellularLocation>
    <subcellularLocation>
        <location evidence="2">Cytoplasm</location>
        <location evidence="2">Cytoskeleton</location>
        <location evidence="2">Cilium axoneme</location>
    </subcellularLocation>
</comment>
<evidence type="ECO:0000256" key="16">
    <source>
        <dbReference type="SAM" id="Coils"/>
    </source>
</evidence>
<evidence type="ECO:0000313" key="20">
    <source>
        <dbReference type="Proteomes" id="UP000494040"/>
    </source>
</evidence>
<dbReference type="InterPro" id="IPR043160">
    <property type="entry name" value="Dynein_C_barrel"/>
</dbReference>
<dbReference type="Gene3D" id="6.10.140.1060">
    <property type="match status" value="1"/>
</dbReference>
<dbReference type="InterPro" id="IPR042219">
    <property type="entry name" value="AAA_lid_11_sf"/>
</dbReference>
<dbReference type="Pfam" id="PF12781">
    <property type="entry name" value="AAA_9"/>
    <property type="match status" value="1"/>
</dbReference>
<dbReference type="Proteomes" id="UP000494040">
    <property type="component" value="Unassembled WGS sequence"/>
</dbReference>
<feature type="coiled-coil region" evidence="16">
    <location>
        <begin position="2790"/>
        <end position="2841"/>
    </location>
</feature>
<keyword evidence="14" id="KW-0206">Cytoskeleton</keyword>
<dbReference type="Gene3D" id="1.10.8.710">
    <property type="match status" value="1"/>
</dbReference>
<dbReference type="FunFam" id="1.10.287.2620:FF:000002">
    <property type="entry name" value="Dynein heavy chain 2, axonemal"/>
    <property type="match status" value="1"/>
</dbReference>
<dbReference type="Pfam" id="PF12780">
    <property type="entry name" value="AAA_8"/>
    <property type="match status" value="1"/>
</dbReference>
<evidence type="ECO:0000256" key="4">
    <source>
        <dbReference type="ARBA" id="ARBA00022490"/>
    </source>
</evidence>
<dbReference type="FunFam" id="3.40.50.300:FF:000362">
    <property type="entry name" value="Dynein, axonemal, heavy chain 6"/>
    <property type="match status" value="1"/>
</dbReference>
<evidence type="ECO:0000256" key="2">
    <source>
        <dbReference type="ARBA" id="ARBA00004430"/>
    </source>
</evidence>
<keyword evidence="12" id="KW-0969">Cilium</keyword>
<dbReference type="Pfam" id="PF18199">
    <property type="entry name" value="Dynein_C"/>
    <property type="match status" value="2"/>
</dbReference>
<dbReference type="FunFam" id="1.20.58.1120:FF:000001">
    <property type="entry name" value="dynein heavy chain 2, axonemal"/>
    <property type="match status" value="1"/>
</dbReference>
<keyword evidence="15" id="KW-0966">Cell projection</keyword>
<dbReference type="Gene3D" id="1.20.58.1120">
    <property type="match status" value="1"/>
</dbReference>
<keyword evidence="11 16" id="KW-0175">Coiled coil</keyword>
<dbReference type="Gene3D" id="1.10.287.2620">
    <property type="match status" value="1"/>
</dbReference>
<dbReference type="FunFam" id="3.40.50.300:FF:000044">
    <property type="entry name" value="Dynein heavy chain 5, axonemal"/>
    <property type="match status" value="1"/>
</dbReference>
<dbReference type="InterPro" id="IPR041228">
    <property type="entry name" value="Dynein_C"/>
</dbReference>
<dbReference type="InterPro" id="IPR041466">
    <property type="entry name" value="Dynein_AAA5_ext"/>
</dbReference>
<accession>A0A8I6RZ63</accession>
<keyword evidence="4" id="KW-0963">Cytoplasm</keyword>
<dbReference type="SUPFAM" id="SSF52540">
    <property type="entry name" value="P-loop containing nucleoside triphosphate hydrolases"/>
    <property type="match status" value="4"/>
</dbReference>
<dbReference type="InterPro" id="IPR042222">
    <property type="entry name" value="Dynein_2_N"/>
</dbReference>
<evidence type="ECO:0000256" key="12">
    <source>
        <dbReference type="ARBA" id="ARBA00023069"/>
    </source>
</evidence>
<evidence type="ECO:0000256" key="11">
    <source>
        <dbReference type="ARBA" id="ARBA00023054"/>
    </source>
</evidence>
<comment type="similarity">
    <text evidence="3">Belongs to the dynein heavy chain family.</text>
</comment>
<dbReference type="InterPro" id="IPR035699">
    <property type="entry name" value="AAA_6"/>
</dbReference>
<evidence type="ECO:0000256" key="13">
    <source>
        <dbReference type="ARBA" id="ARBA00023175"/>
    </source>
</evidence>
<dbReference type="InterPro" id="IPR041589">
    <property type="entry name" value="DNAH3_AAA_lid_1"/>
</dbReference>
<dbReference type="EnsemblMetazoa" id="XM_014399564.2">
    <property type="protein sequence ID" value="XP_014255050.1"/>
    <property type="gene ID" value="LOC106669813"/>
</dbReference>
<dbReference type="InterPro" id="IPR043157">
    <property type="entry name" value="Dynein_AAA1S"/>
</dbReference>
<dbReference type="Gene3D" id="1.10.472.130">
    <property type="match status" value="1"/>
</dbReference>
<evidence type="ECO:0000256" key="3">
    <source>
        <dbReference type="ARBA" id="ARBA00008887"/>
    </source>
</evidence>
<reference evidence="19" key="1">
    <citation type="submission" date="2022-01" db="UniProtKB">
        <authorList>
            <consortium name="EnsemblMetazoa"/>
        </authorList>
    </citation>
    <scope>IDENTIFICATION</scope>
</reference>
<dbReference type="Pfam" id="PF12774">
    <property type="entry name" value="AAA_6"/>
    <property type="match status" value="1"/>
</dbReference>
<dbReference type="PANTHER" id="PTHR22878:SF71">
    <property type="entry name" value="DYNEIN, AXONEMAL, HEAVY CHAIN 3"/>
    <property type="match status" value="1"/>
</dbReference>
<dbReference type="GO" id="GO:0008569">
    <property type="term" value="F:minus-end-directed microtubule motor activity"/>
    <property type="evidence" value="ECO:0007669"/>
    <property type="project" value="InterPro"/>
</dbReference>
<proteinExistence type="inferred from homology"/>
<dbReference type="GO" id="GO:0031514">
    <property type="term" value="C:motile cilium"/>
    <property type="evidence" value="ECO:0007669"/>
    <property type="project" value="UniProtKB-SubCell"/>
</dbReference>
<evidence type="ECO:0000313" key="19">
    <source>
        <dbReference type="EnsemblMetazoa" id="XP_014255050.1"/>
    </source>
</evidence>
<dbReference type="FunFam" id="3.40.50.300:FF:001145">
    <property type="entry name" value="Putative dynein heavy chain"/>
    <property type="match status" value="1"/>
</dbReference>
<keyword evidence="9" id="KW-0282">Flagellum</keyword>
<dbReference type="FunFam" id="1.20.1270.280:FF:000001">
    <property type="entry name" value="dynein heavy chain 7, axonemal"/>
    <property type="match status" value="1"/>
</dbReference>
<dbReference type="Gene3D" id="1.20.920.30">
    <property type="match status" value="1"/>
</dbReference>
<dbReference type="Gene3D" id="1.20.140.100">
    <property type="entry name" value="Dynein heavy chain, N-terminal domain 2"/>
    <property type="match status" value="1"/>
</dbReference>
<dbReference type="FunFam" id="1.20.920.20:FF:000006">
    <property type="entry name" value="Dynein, axonemal, heavy chain 6"/>
    <property type="match status" value="1"/>
</dbReference>
<dbReference type="Gene3D" id="3.20.180.20">
    <property type="entry name" value="Dynein heavy chain, N-terminal domain 2"/>
    <property type="match status" value="1"/>
</dbReference>
<dbReference type="FunFam" id="3.10.490.20:FF:000005">
    <property type="entry name" value="Dynein axonemal heavy chain 6"/>
    <property type="match status" value="1"/>
</dbReference>
<dbReference type="GO" id="GO:0005524">
    <property type="term" value="F:ATP binding"/>
    <property type="evidence" value="ECO:0007669"/>
    <property type="project" value="UniProtKB-KW"/>
</dbReference>
<dbReference type="InterPro" id="IPR026983">
    <property type="entry name" value="DHC"/>
</dbReference>
<dbReference type="InterPro" id="IPR041658">
    <property type="entry name" value="AAA_lid_11"/>
</dbReference>
<evidence type="ECO:0000256" key="10">
    <source>
        <dbReference type="ARBA" id="ARBA00023017"/>
    </source>
</evidence>
<dbReference type="Pfam" id="PF08393">
    <property type="entry name" value="DHC_N2"/>
    <property type="match status" value="1"/>
</dbReference>
<evidence type="ECO:0000256" key="5">
    <source>
        <dbReference type="ARBA" id="ARBA00022701"/>
    </source>
</evidence>
<dbReference type="Pfam" id="PF18198">
    <property type="entry name" value="AAA_lid_11"/>
    <property type="match status" value="1"/>
</dbReference>
<keyword evidence="7" id="KW-0547">Nucleotide-binding</keyword>
<name>A0A8I6RZ63_CIMLE</name>
<dbReference type="FunFam" id="3.20.180.20:FF:000003">
    <property type="entry name" value="Dynein heavy chain 12, axonemal"/>
    <property type="match status" value="1"/>
</dbReference>
<dbReference type="FunFam" id="1.20.140.100:FF:000004">
    <property type="entry name" value="Dynein axonemal heavy chain 6"/>
    <property type="match status" value="1"/>
</dbReference>
<dbReference type="InterPro" id="IPR027417">
    <property type="entry name" value="P-loop_NTPase"/>
</dbReference>
<dbReference type="InterPro" id="IPR035706">
    <property type="entry name" value="AAA_9"/>
</dbReference>
<dbReference type="InterPro" id="IPR024743">
    <property type="entry name" value="Dynein_HC_stalk"/>
</dbReference>
<dbReference type="InterPro" id="IPR042228">
    <property type="entry name" value="Dynein_linker_3"/>
</dbReference>
<dbReference type="SMART" id="SM00382">
    <property type="entry name" value="AAA"/>
    <property type="match status" value="3"/>
</dbReference>
<dbReference type="Gene3D" id="3.10.490.20">
    <property type="match status" value="1"/>
</dbReference>
<keyword evidence="10" id="KW-0243">Dynein</keyword>
<evidence type="ECO:0000256" key="7">
    <source>
        <dbReference type="ARBA" id="ARBA00022741"/>
    </source>
</evidence>
<dbReference type="FunFam" id="1.10.8.710:FF:000004">
    <property type="entry name" value="Dynein axonemal heavy chain 6"/>
    <property type="match status" value="1"/>
</dbReference>
<dbReference type="FunFam" id="1.10.8.720:FF:000001">
    <property type="entry name" value="dynein heavy chain 7, axonemal"/>
    <property type="match status" value="1"/>
</dbReference>
<dbReference type="Pfam" id="PF12775">
    <property type="entry name" value="AAA_7"/>
    <property type="match status" value="1"/>
</dbReference>
<dbReference type="FunFam" id="3.40.50.300:FF:001328">
    <property type="entry name" value="Dynein heavy chain 6, axonemal"/>
    <property type="match status" value="1"/>
</dbReference>